<evidence type="ECO:0000256" key="2">
    <source>
        <dbReference type="ARBA" id="ARBA00022679"/>
    </source>
</evidence>
<dbReference type="SUPFAM" id="SSF52540">
    <property type="entry name" value="P-loop containing nucleoside triphosphate hydrolases"/>
    <property type="match status" value="1"/>
</dbReference>
<dbReference type="PANTHER" id="PTHR11783">
    <property type="entry name" value="SULFOTRANSFERASE SULT"/>
    <property type="match status" value="1"/>
</dbReference>
<organism evidence="5 6">
    <name type="scientific">Lithospermum erythrorhizon</name>
    <name type="common">Purple gromwell</name>
    <name type="synonym">Lithospermum officinale var. erythrorhizon</name>
    <dbReference type="NCBI Taxonomy" id="34254"/>
    <lineage>
        <taxon>Eukaryota</taxon>
        <taxon>Viridiplantae</taxon>
        <taxon>Streptophyta</taxon>
        <taxon>Embryophyta</taxon>
        <taxon>Tracheophyta</taxon>
        <taxon>Spermatophyta</taxon>
        <taxon>Magnoliopsida</taxon>
        <taxon>eudicotyledons</taxon>
        <taxon>Gunneridae</taxon>
        <taxon>Pentapetalae</taxon>
        <taxon>asterids</taxon>
        <taxon>lamiids</taxon>
        <taxon>Boraginales</taxon>
        <taxon>Boraginaceae</taxon>
        <taxon>Boraginoideae</taxon>
        <taxon>Lithospermeae</taxon>
        <taxon>Lithospermum</taxon>
    </lineage>
</organism>
<evidence type="ECO:0000256" key="3">
    <source>
        <dbReference type="RuleBase" id="RU361155"/>
    </source>
</evidence>
<dbReference type="EMBL" id="BAABME010013295">
    <property type="protein sequence ID" value="GAA0186006.1"/>
    <property type="molecule type" value="Genomic_DNA"/>
</dbReference>
<dbReference type="Gene3D" id="3.40.50.300">
    <property type="entry name" value="P-loop containing nucleotide triphosphate hydrolases"/>
    <property type="match status" value="1"/>
</dbReference>
<dbReference type="GO" id="GO:0008146">
    <property type="term" value="F:sulfotransferase activity"/>
    <property type="evidence" value="ECO:0007669"/>
    <property type="project" value="InterPro"/>
</dbReference>
<gene>
    <name evidence="5" type="ORF">LIER_33294</name>
</gene>
<reference evidence="5 6" key="1">
    <citation type="submission" date="2024-01" db="EMBL/GenBank/DDBJ databases">
        <title>The complete chloroplast genome sequence of Lithospermum erythrorhizon: insights into the phylogenetic relationship among Boraginaceae species and the maternal lineages of purple gromwells.</title>
        <authorList>
            <person name="Okada T."/>
            <person name="Watanabe K."/>
        </authorList>
    </citation>
    <scope>NUCLEOTIDE SEQUENCE [LARGE SCALE GENOMIC DNA]</scope>
</reference>
<proteinExistence type="inferred from homology"/>
<evidence type="ECO:0000259" key="4">
    <source>
        <dbReference type="Pfam" id="PF00685"/>
    </source>
</evidence>
<sequence>MEIDQNFPDESNDLSSFQKEKWLANQYLYKINGFWLLDYFVPGISRTIKHFRPLPSDVILASFPKTGTTWLKSLLFAIVNRGSLELLARNHPHELVPILEAQVYGSADIESCYNTTDSPGSRRIFSTHMAHQLLVRNLNSSECRVVYVTRNPKDTLVSMFHFVNKWKIAEKEALQIEDAVDKFCRGVFPCGPYYDHVLGYRQESLNNPKKNLFTTYEDLKADPTTQVKKMAEFLGCPFGGKDGDKEVEEVIKSCSFEILRNYEVNKSENSPTWFEVPYNSFFRKGEVGDHMNFLDDEKIALIDEITRIKFHGSGFNYGI</sequence>
<dbReference type="InterPro" id="IPR000863">
    <property type="entry name" value="Sulfotransferase_dom"/>
</dbReference>
<protein>
    <recommendedName>
        <fullName evidence="3">Sulfotransferase</fullName>
        <ecNumber evidence="3">2.8.2.-</ecNumber>
    </recommendedName>
</protein>
<dbReference type="Proteomes" id="UP001454036">
    <property type="component" value="Unassembled WGS sequence"/>
</dbReference>
<dbReference type="InterPro" id="IPR027417">
    <property type="entry name" value="P-loop_NTPase"/>
</dbReference>
<evidence type="ECO:0000313" key="6">
    <source>
        <dbReference type="Proteomes" id="UP001454036"/>
    </source>
</evidence>
<dbReference type="EC" id="2.8.2.-" evidence="3"/>
<evidence type="ECO:0000313" key="5">
    <source>
        <dbReference type="EMBL" id="GAA0186006.1"/>
    </source>
</evidence>
<accession>A0AAV3RW82</accession>
<comment type="similarity">
    <text evidence="1 3">Belongs to the sulfotransferase 1 family.</text>
</comment>
<keyword evidence="2 3" id="KW-0808">Transferase</keyword>
<keyword evidence="6" id="KW-1185">Reference proteome</keyword>
<dbReference type="Pfam" id="PF00685">
    <property type="entry name" value="Sulfotransfer_1"/>
    <property type="match status" value="1"/>
</dbReference>
<dbReference type="AlphaFoldDB" id="A0AAV3RW82"/>
<evidence type="ECO:0000256" key="1">
    <source>
        <dbReference type="ARBA" id="ARBA00005771"/>
    </source>
</evidence>
<feature type="domain" description="Sulfotransferase" evidence="4">
    <location>
        <begin position="55"/>
        <end position="314"/>
    </location>
</feature>
<name>A0AAV3RW82_LITER</name>
<comment type="caution">
    <text evidence="5">The sequence shown here is derived from an EMBL/GenBank/DDBJ whole genome shotgun (WGS) entry which is preliminary data.</text>
</comment>